<dbReference type="OrthoDB" id="409122at2759"/>
<dbReference type="GO" id="GO:0008240">
    <property type="term" value="F:tripeptidyl-peptidase activity"/>
    <property type="evidence" value="ECO:0007669"/>
    <property type="project" value="UniProtKB-EC"/>
</dbReference>
<keyword evidence="7 11" id="KW-0378">Hydrolase</keyword>
<dbReference type="EC" id="3.4.14.10" evidence="4"/>
<evidence type="ECO:0000256" key="4">
    <source>
        <dbReference type="ARBA" id="ARBA00012462"/>
    </source>
</evidence>
<dbReference type="CDD" id="cd04056">
    <property type="entry name" value="Peptidases_S53"/>
    <property type="match status" value="1"/>
</dbReference>
<dbReference type="InterPro" id="IPR030400">
    <property type="entry name" value="Sedolisin_dom"/>
</dbReference>
<evidence type="ECO:0000256" key="7">
    <source>
        <dbReference type="ARBA" id="ARBA00022801"/>
    </source>
</evidence>
<dbReference type="STRING" id="1858805.M5GCJ0"/>
<evidence type="ECO:0000256" key="10">
    <source>
        <dbReference type="ARBA" id="ARBA00023145"/>
    </source>
</evidence>
<keyword evidence="10" id="KW-0865">Zymogen</keyword>
<dbReference type="GeneID" id="63687783"/>
<accession>M5GCJ0</accession>
<dbReference type="OMA" id="TCPWITS"/>
<sequence>MLALLLIIPLALALPKSHESRHSHPKGWRPHTAPSPSHPLPLRIALTQSNLQLGASHLEVISNPDSPEYGHHWTPEKVAEFFAPSTESVSAVIAWLIEGGVEESRLELSKSKGWLSVHNATVQEAERLLSTTYSFYTHVSGASHLACSDYSLPPSVSPHVDFITPTIHYDFQLPPPSKRGLKREKRAKGMPPAAQLGLPDSASLPKMDLGGLFTIFDQLTHCADQITPDCLRAMYGIPPAGIRLSTSKNSLGVLEFAPQAYLPADLDIWFRKFLPWAVGSRPQFAGIDGGNLDPRSVGLQYNGESDLDLEYTMGFVWPLKPVLYQIGDSYLSGSFNNFLDAIDASYCTYLGGDDPTQDSIYPDTDNPDGYQGTNQCGAFQATKVMSVSYYTCVANVLPVTPMLTPSQYMKLGLQGVTLLFSTGDSGVASGYGVCSEDGQYSSTGTRFVPSFPATCPYVTGVGATQLPEGGSVFSKEVAVESKVYSSGGFSDIFALPSYQSKAVQSYYAKYAPPYTAAQYNNSQAVRGFPDISANGLNYVVAASGNFTLGSGTSAATPVVASIFTLINDERLAIGKGPVGFVNPALYANPWMLNDIISGNNPGCGTDGFAAVPGWDPVTGLGTPNYPAMLAYFLLH</sequence>
<dbReference type="InterPro" id="IPR050819">
    <property type="entry name" value="Tripeptidyl-peptidase_I"/>
</dbReference>
<keyword evidence="8 11" id="KW-0720">Serine protease</keyword>
<dbReference type="Proteomes" id="UP000030653">
    <property type="component" value="Unassembled WGS sequence"/>
</dbReference>
<comment type="catalytic activity">
    <reaction evidence="1">
        <text>Release of an N-terminal tripeptide from a polypeptide.</text>
        <dbReference type="EC" id="3.4.14.10"/>
    </reaction>
</comment>
<dbReference type="InterPro" id="IPR000209">
    <property type="entry name" value="Peptidase_S8/S53_dom"/>
</dbReference>
<evidence type="ECO:0000256" key="5">
    <source>
        <dbReference type="ARBA" id="ARBA00022670"/>
    </source>
</evidence>
<proteinExistence type="predicted"/>
<dbReference type="GO" id="GO:0005576">
    <property type="term" value="C:extracellular region"/>
    <property type="evidence" value="ECO:0007669"/>
    <property type="project" value="UniProtKB-SubCell"/>
</dbReference>
<organism evidence="13 14">
    <name type="scientific">Dacryopinax primogenitus (strain DJM 731)</name>
    <name type="common">Brown rot fungus</name>
    <dbReference type="NCBI Taxonomy" id="1858805"/>
    <lineage>
        <taxon>Eukaryota</taxon>
        <taxon>Fungi</taxon>
        <taxon>Dikarya</taxon>
        <taxon>Basidiomycota</taxon>
        <taxon>Agaricomycotina</taxon>
        <taxon>Dacrymycetes</taxon>
        <taxon>Dacrymycetales</taxon>
        <taxon>Dacrymycetaceae</taxon>
        <taxon>Dacryopinax</taxon>
    </lineage>
</organism>
<keyword evidence="14" id="KW-1185">Reference proteome</keyword>
<evidence type="ECO:0000256" key="8">
    <source>
        <dbReference type="ARBA" id="ARBA00022825"/>
    </source>
</evidence>
<dbReference type="RefSeq" id="XP_040628700.1">
    <property type="nucleotide sequence ID" value="XM_040772721.1"/>
</dbReference>
<dbReference type="GO" id="GO:0046872">
    <property type="term" value="F:metal ion binding"/>
    <property type="evidence" value="ECO:0007669"/>
    <property type="project" value="UniProtKB-UniRule"/>
</dbReference>
<evidence type="ECO:0000313" key="13">
    <source>
        <dbReference type="EMBL" id="EJU01803.1"/>
    </source>
</evidence>
<evidence type="ECO:0000256" key="9">
    <source>
        <dbReference type="ARBA" id="ARBA00022837"/>
    </source>
</evidence>
<keyword evidence="9 11" id="KW-0106">Calcium</keyword>
<keyword evidence="5 11" id="KW-0645">Protease</keyword>
<dbReference type="PROSITE" id="PS51695">
    <property type="entry name" value="SEDOLISIN"/>
    <property type="match status" value="1"/>
</dbReference>
<evidence type="ECO:0000256" key="11">
    <source>
        <dbReference type="PROSITE-ProRule" id="PRU01032"/>
    </source>
</evidence>
<dbReference type="PANTHER" id="PTHR14218:SF19">
    <property type="entry name" value="SERINE PROTEASE AORO, PUTATIVE (AFU_ORTHOLOGUE AFUA_6G10250)-RELATED"/>
    <property type="match status" value="1"/>
</dbReference>
<evidence type="ECO:0000256" key="2">
    <source>
        <dbReference type="ARBA" id="ARBA00002451"/>
    </source>
</evidence>
<evidence type="ECO:0000256" key="3">
    <source>
        <dbReference type="ARBA" id="ARBA00004239"/>
    </source>
</evidence>
<feature type="binding site" evidence="11">
    <location>
        <position position="594"/>
    </location>
    <ligand>
        <name>Ca(2+)</name>
        <dbReference type="ChEBI" id="CHEBI:29108"/>
    </ligand>
</feature>
<dbReference type="GO" id="GO:0006508">
    <property type="term" value="P:proteolysis"/>
    <property type="evidence" value="ECO:0007669"/>
    <property type="project" value="UniProtKB-KW"/>
</dbReference>
<dbReference type="SMART" id="SM00944">
    <property type="entry name" value="Pro-kuma_activ"/>
    <property type="match status" value="1"/>
</dbReference>
<dbReference type="GO" id="GO:0004252">
    <property type="term" value="F:serine-type endopeptidase activity"/>
    <property type="evidence" value="ECO:0007669"/>
    <property type="project" value="UniProtKB-UniRule"/>
</dbReference>
<feature type="binding site" evidence="11">
    <location>
        <position position="613"/>
    </location>
    <ligand>
        <name>Ca(2+)</name>
        <dbReference type="ChEBI" id="CHEBI:29108"/>
    </ligand>
</feature>
<evidence type="ECO:0000313" key="14">
    <source>
        <dbReference type="Proteomes" id="UP000030653"/>
    </source>
</evidence>
<comment type="subcellular location">
    <subcellularLocation>
        <location evidence="3">Secreted</location>
        <location evidence="3">Extracellular space</location>
    </subcellularLocation>
</comment>
<dbReference type="SUPFAM" id="SSF52743">
    <property type="entry name" value="Subtilisin-like"/>
    <property type="match status" value="1"/>
</dbReference>
<dbReference type="HOGENOM" id="CLU_013783_4_0_1"/>
<feature type="binding site" evidence="11">
    <location>
        <position position="615"/>
    </location>
    <ligand>
        <name>Ca(2+)</name>
        <dbReference type="ChEBI" id="CHEBI:29108"/>
    </ligand>
</feature>
<feature type="active site" description="Charge relay system" evidence="11">
    <location>
        <position position="553"/>
    </location>
</feature>
<feature type="active site" description="Charge relay system" evidence="11">
    <location>
        <position position="304"/>
    </location>
</feature>
<dbReference type="EMBL" id="JH795863">
    <property type="protein sequence ID" value="EJU01803.1"/>
    <property type="molecule type" value="Genomic_DNA"/>
</dbReference>
<keyword evidence="6 11" id="KW-0479">Metal-binding</keyword>
<comment type="cofactor">
    <cofactor evidence="11">
        <name>Ca(2+)</name>
        <dbReference type="ChEBI" id="CHEBI:29108"/>
    </cofactor>
    <text evidence="11">Binds 1 Ca(2+) ion per subunit.</text>
</comment>
<evidence type="ECO:0000256" key="6">
    <source>
        <dbReference type="ARBA" id="ARBA00022723"/>
    </source>
</evidence>
<feature type="domain" description="Peptidase S53" evidence="12">
    <location>
        <begin position="225"/>
        <end position="635"/>
    </location>
</feature>
<dbReference type="Pfam" id="PF00082">
    <property type="entry name" value="Peptidase_S8"/>
    <property type="match status" value="1"/>
</dbReference>
<dbReference type="PANTHER" id="PTHR14218">
    <property type="entry name" value="PROTEASE S8 TRIPEPTIDYL PEPTIDASE I CLN2"/>
    <property type="match status" value="1"/>
</dbReference>
<dbReference type="SUPFAM" id="SSF54897">
    <property type="entry name" value="Protease propeptides/inhibitors"/>
    <property type="match status" value="1"/>
</dbReference>
<dbReference type="Gene3D" id="3.40.50.200">
    <property type="entry name" value="Peptidase S8/S53 domain"/>
    <property type="match status" value="1"/>
</dbReference>
<dbReference type="InterPro" id="IPR015366">
    <property type="entry name" value="S53_propep"/>
</dbReference>
<evidence type="ECO:0000259" key="12">
    <source>
        <dbReference type="PROSITE" id="PS51695"/>
    </source>
</evidence>
<dbReference type="CDD" id="cd11377">
    <property type="entry name" value="Pro-peptidase_S53"/>
    <property type="match status" value="1"/>
</dbReference>
<name>M5GCJ0_DACPD</name>
<gene>
    <name evidence="13" type="ORF">DACRYDRAFT_22191</name>
</gene>
<feature type="active site" description="Charge relay system" evidence="11">
    <location>
        <position position="308"/>
    </location>
</feature>
<protein>
    <recommendedName>
        <fullName evidence="4">tripeptidyl-peptidase II</fullName>
        <ecNumber evidence="4">3.4.14.10</ecNumber>
    </recommendedName>
</protein>
<reference evidence="13 14" key="1">
    <citation type="journal article" date="2012" name="Science">
        <title>The Paleozoic origin of enzymatic lignin decomposition reconstructed from 31 fungal genomes.</title>
        <authorList>
            <person name="Floudas D."/>
            <person name="Binder M."/>
            <person name="Riley R."/>
            <person name="Barry K."/>
            <person name="Blanchette R.A."/>
            <person name="Henrissat B."/>
            <person name="Martinez A.T."/>
            <person name="Otillar R."/>
            <person name="Spatafora J.W."/>
            <person name="Yadav J.S."/>
            <person name="Aerts A."/>
            <person name="Benoit I."/>
            <person name="Boyd A."/>
            <person name="Carlson A."/>
            <person name="Copeland A."/>
            <person name="Coutinho P.M."/>
            <person name="de Vries R.P."/>
            <person name="Ferreira P."/>
            <person name="Findley K."/>
            <person name="Foster B."/>
            <person name="Gaskell J."/>
            <person name="Glotzer D."/>
            <person name="Gorecki P."/>
            <person name="Heitman J."/>
            <person name="Hesse C."/>
            <person name="Hori C."/>
            <person name="Igarashi K."/>
            <person name="Jurgens J.A."/>
            <person name="Kallen N."/>
            <person name="Kersten P."/>
            <person name="Kohler A."/>
            <person name="Kuees U."/>
            <person name="Kumar T.K.A."/>
            <person name="Kuo A."/>
            <person name="LaButti K."/>
            <person name="Larrondo L.F."/>
            <person name="Lindquist E."/>
            <person name="Ling A."/>
            <person name="Lombard V."/>
            <person name="Lucas S."/>
            <person name="Lundell T."/>
            <person name="Martin R."/>
            <person name="McLaughlin D.J."/>
            <person name="Morgenstern I."/>
            <person name="Morin E."/>
            <person name="Murat C."/>
            <person name="Nagy L.G."/>
            <person name="Nolan M."/>
            <person name="Ohm R.A."/>
            <person name="Patyshakuliyeva A."/>
            <person name="Rokas A."/>
            <person name="Ruiz-Duenas F.J."/>
            <person name="Sabat G."/>
            <person name="Salamov A."/>
            <person name="Samejima M."/>
            <person name="Schmutz J."/>
            <person name="Slot J.C."/>
            <person name="St John F."/>
            <person name="Stenlid J."/>
            <person name="Sun H."/>
            <person name="Sun S."/>
            <person name="Syed K."/>
            <person name="Tsang A."/>
            <person name="Wiebenga A."/>
            <person name="Young D."/>
            <person name="Pisabarro A."/>
            <person name="Eastwood D.C."/>
            <person name="Martin F."/>
            <person name="Cullen D."/>
            <person name="Grigoriev I.V."/>
            <person name="Hibbett D.S."/>
        </authorList>
    </citation>
    <scope>NUCLEOTIDE SEQUENCE [LARGE SCALE GENOMIC DNA]</scope>
    <source>
        <strain evidence="13 14">DJM-731 SS1</strain>
    </source>
</reference>
<comment type="function">
    <text evidence="2">Secreted tripeptidyl-peptidase which degrades proteins at acidic pHs and is involved in virulence.</text>
</comment>
<dbReference type="AlphaFoldDB" id="M5GCJ0"/>
<feature type="binding site" evidence="11">
    <location>
        <position position="595"/>
    </location>
    <ligand>
        <name>Ca(2+)</name>
        <dbReference type="ChEBI" id="CHEBI:29108"/>
    </ligand>
</feature>
<dbReference type="InterPro" id="IPR036852">
    <property type="entry name" value="Peptidase_S8/S53_dom_sf"/>
</dbReference>
<dbReference type="Pfam" id="PF09286">
    <property type="entry name" value="Pro-kuma_activ"/>
    <property type="match status" value="1"/>
</dbReference>
<evidence type="ECO:0000256" key="1">
    <source>
        <dbReference type="ARBA" id="ARBA00001910"/>
    </source>
</evidence>